<gene>
    <name evidence="19" type="ORF">BOX15_Mlig016200g3</name>
</gene>
<dbReference type="SUPFAM" id="SSF52540">
    <property type="entry name" value="P-loop containing nucleoside triphosphate hydrolases"/>
    <property type="match status" value="1"/>
</dbReference>
<evidence type="ECO:0000256" key="15">
    <source>
        <dbReference type="ARBA" id="ARBA00049390"/>
    </source>
</evidence>
<evidence type="ECO:0000259" key="16">
    <source>
        <dbReference type="PROSITE" id="PS51192"/>
    </source>
</evidence>
<evidence type="ECO:0000256" key="3">
    <source>
        <dbReference type="ARBA" id="ARBA00012552"/>
    </source>
</evidence>
<dbReference type="InterPro" id="IPR014001">
    <property type="entry name" value="Helicase_ATP-bd"/>
</dbReference>
<keyword evidence="9" id="KW-0347">Helicase</keyword>
<dbReference type="GO" id="GO:0003724">
    <property type="term" value="F:RNA helicase activity"/>
    <property type="evidence" value="ECO:0007669"/>
    <property type="project" value="UniProtKB-EC"/>
</dbReference>
<evidence type="ECO:0000313" key="20">
    <source>
        <dbReference type="Proteomes" id="UP000215902"/>
    </source>
</evidence>
<dbReference type="STRING" id="282301.A0A267G009"/>
<dbReference type="PROSITE" id="PS51192">
    <property type="entry name" value="HELICASE_ATP_BIND_1"/>
    <property type="match status" value="1"/>
</dbReference>
<dbReference type="PANTHER" id="PTHR14074">
    <property type="entry name" value="HELICASE WITH DEATH DOMAIN-RELATED"/>
    <property type="match status" value="1"/>
</dbReference>
<dbReference type="PROSITE" id="PS51194">
    <property type="entry name" value="HELICASE_CTER"/>
    <property type="match status" value="1"/>
</dbReference>
<evidence type="ECO:0000256" key="6">
    <source>
        <dbReference type="ARBA" id="ARBA00022723"/>
    </source>
</evidence>
<keyword evidence="6" id="KW-0479">Metal-binding</keyword>
<dbReference type="GO" id="GO:0003677">
    <property type="term" value="F:DNA binding"/>
    <property type="evidence" value="ECO:0007669"/>
    <property type="project" value="InterPro"/>
</dbReference>
<dbReference type="AlphaFoldDB" id="A0A267G009"/>
<evidence type="ECO:0000256" key="12">
    <source>
        <dbReference type="ARBA" id="ARBA00022859"/>
    </source>
</evidence>
<evidence type="ECO:0000256" key="2">
    <source>
        <dbReference type="ARBA" id="ARBA00006866"/>
    </source>
</evidence>
<feature type="domain" description="Helicase ATP-binding" evidence="16">
    <location>
        <begin position="278"/>
        <end position="470"/>
    </location>
</feature>
<keyword evidence="12" id="KW-0391">Immunity</keyword>
<dbReference type="Pfam" id="PF18119">
    <property type="entry name" value="RIG-I_C"/>
    <property type="match status" value="1"/>
</dbReference>
<keyword evidence="13" id="KW-0694">RNA-binding</keyword>
<dbReference type="InterPro" id="IPR027417">
    <property type="entry name" value="P-loop_NTPase"/>
</dbReference>
<comment type="subcellular location">
    <subcellularLocation>
        <location evidence="1">Cytoplasm</location>
    </subcellularLocation>
</comment>
<dbReference type="GO" id="GO:0051607">
    <property type="term" value="P:defense response to virus"/>
    <property type="evidence" value="ECO:0007669"/>
    <property type="project" value="UniProtKB-KW"/>
</dbReference>
<dbReference type="SMART" id="SM00490">
    <property type="entry name" value="HELICc"/>
    <property type="match status" value="1"/>
</dbReference>
<dbReference type="Gene3D" id="2.170.150.30">
    <property type="entry name" value="RIG-I-like receptor, C-terminal regulatory domain"/>
    <property type="match status" value="1"/>
</dbReference>
<keyword evidence="4" id="KW-0963">Cytoplasm</keyword>
<dbReference type="GO" id="GO:0003723">
    <property type="term" value="F:RNA binding"/>
    <property type="evidence" value="ECO:0007669"/>
    <property type="project" value="UniProtKB-KW"/>
</dbReference>
<dbReference type="InterPro" id="IPR006935">
    <property type="entry name" value="Helicase/UvrB_N"/>
</dbReference>
<dbReference type="InterPro" id="IPR021673">
    <property type="entry name" value="RLR_CTR"/>
</dbReference>
<dbReference type="GO" id="GO:0046872">
    <property type="term" value="F:metal ion binding"/>
    <property type="evidence" value="ECO:0007669"/>
    <property type="project" value="UniProtKB-KW"/>
</dbReference>
<keyword evidence="20" id="KW-1185">Reference proteome</keyword>
<dbReference type="PROSITE" id="PS51789">
    <property type="entry name" value="RLR_CTR"/>
    <property type="match status" value="1"/>
</dbReference>
<comment type="caution">
    <text evidence="19">The sequence shown here is derived from an EMBL/GenBank/DDBJ whole genome shotgun (WGS) entry which is preliminary data.</text>
</comment>
<name>A0A267G009_9PLAT</name>
<dbReference type="Pfam" id="PF04851">
    <property type="entry name" value="ResIII"/>
    <property type="match status" value="1"/>
</dbReference>
<dbReference type="EC" id="3.6.4.13" evidence="3"/>
<comment type="catalytic activity">
    <reaction evidence="15">
        <text>ATP + H2O = ADP + phosphate + H(+)</text>
        <dbReference type="Rhea" id="RHEA:13065"/>
        <dbReference type="ChEBI" id="CHEBI:15377"/>
        <dbReference type="ChEBI" id="CHEBI:15378"/>
        <dbReference type="ChEBI" id="CHEBI:30616"/>
        <dbReference type="ChEBI" id="CHEBI:43474"/>
        <dbReference type="ChEBI" id="CHEBI:456216"/>
        <dbReference type="EC" id="3.6.4.13"/>
    </reaction>
    <physiologicalReaction direction="left-to-right" evidence="15">
        <dbReference type="Rhea" id="RHEA:13066"/>
    </physiologicalReaction>
</comment>
<feature type="domain" description="Helicase C-terminal" evidence="17">
    <location>
        <begin position="655"/>
        <end position="814"/>
    </location>
</feature>
<keyword evidence="10" id="KW-0862">Zinc</keyword>
<keyword evidence="7" id="KW-0547">Nucleotide-binding</keyword>
<organism evidence="19 20">
    <name type="scientific">Macrostomum lignano</name>
    <dbReference type="NCBI Taxonomy" id="282301"/>
    <lineage>
        <taxon>Eukaryota</taxon>
        <taxon>Metazoa</taxon>
        <taxon>Spiralia</taxon>
        <taxon>Lophotrochozoa</taxon>
        <taxon>Platyhelminthes</taxon>
        <taxon>Rhabditophora</taxon>
        <taxon>Macrostomorpha</taxon>
        <taxon>Macrostomida</taxon>
        <taxon>Macrostomidae</taxon>
        <taxon>Macrostomum</taxon>
    </lineage>
</organism>
<proteinExistence type="inferred from homology"/>
<keyword evidence="8" id="KW-0378">Hydrolase</keyword>
<dbReference type="InterPro" id="IPR001650">
    <property type="entry name" value="Helicase_C-like"/>
</dbReference>
<evidence type="ECO:0000313" key="19">
    <source>
        <dbReference type="EMBL" id="PAA78552.1"/>
    </source>
</evidence>
<dbReference type="Gene3D" id="1.20.1320.30">
    <property type="match status" value="1"/>
</dbReference>
<evidence type="ECO:0000256" key="7">
    <source>
        <dbReference type="ARBA" id="ARBA00022741"/>
    </source>
</evidence>
<keyword evidence="5" id="KW-0399">Innate immunity</keyword>
<dbReference type="Gene3D" id="3.40.50.300">
    <property type="entry name" value="P-loop containing nucleotide triphosphate hydrolases"/>
    <property type="match status" value="2"/>
</dbReference>
<dbReference type="InterPro" id="IPR051363">
    <property type="entry name" value="RLR_Helicase"/>
</dbReference>
<keyword evidence="14" id="KW-0051">Antiviral defense</keyword>
<evidence type="ECO:0000259" key="18">
    <source>
        <dbReference type="PROSITE" id="PS51789"/>
    </source>
</evidence>
<evidence type="ECO:0000256" key="9">
    <source>
        <dbReference type="ARBA" id="ARBA00022806"/>
    </source>
</evidence>
<evidence type="ECO:0000256" key="1">
    <source>
        <dbReference type="ARBA" id="ARBA00004496"/>
    </source>
</evidence>
<dbReference type="GO" id="GO:0045087">
    <property type="term" value="P:innate immune response"/>
    <property type="evidence" value="ECO:0007669"/>
    <property type="project" value="UniProtKB-KW"/>
</dbReference>
<dbReference type="Pfam" id="PF00271">
    <property type="entry name" value="Helicase_C"/>
    <property type="match status" value="1"/>
</dbReference>
<evidence type="ECO:0000256" key="11">
    <source>
        <dbReference type="ARBA" id="ARBA00022840"/>
    </source>
</evidence>
<dbReference type="SMART" id="SM00487">
    <property type="entry name" value="DEXDc"/>
    <property type="match status" value="1"/>
</dbReference>
<evidence type="ECO:0000259" key="17">
    <source>
        <dbReference type="PROSITE" id="PS51194"/>
    </source>
</evidence>
<dbReference type="OrthoDB" id="6150506at2759"/>
<dbReference type="PANTHER" id="PTHR14074:SF16">
    <property type="entry name" value="ANTIVIRAL INNATE IMMUNE RESPONSE RECEPTOR RIG-I"/>
    <property type="match status" value="1"/>
</dbReference>
<reference evidence="19 20" key="1">
    <citation type="submission" date="2017-06" db="EMBL/GenBank/DDBJ databases">
        <title>A platform for efficient transgenesis in Macrostomum lignano, a flatworm model organism for stem cell research.</title>
        <authorList>
            <person name="Berezikov E."/>
        </authorList>
    </citation>
    <scope>NUCLEOTIDE SEQUENCE [LARGE SCALE GENOMIC DNA]</scope>
    <source>
        <strain evidence="19">DV1</strain>
        <tissue evidence="19">Whole organism</tissue>
    </source>
</reference>
<evidence type="ECO:0000256" key="8">
    <source>
        <dbReference type="ARBA" id="ARBA00022801"/>
    </source>
</evidence>
<comment type="similarity">
    <text evidence="2">Belongs to the helicase family. RLR subfamily.</text>
</comment>
<evidence type="ECO:0000256" key="13">
    <source>
        <dbReference type="ARBA" id="ARBA00022884"/>
    </source>
</evidence>
<evidence type="ECO:0000256" key="10">
    <source>
        <dbReference type="ARBA" id="ARBA00022833"/>
    </source>
</evidence>
<dbReference type="Pfam" id="PF11648">
    <property type="entry name" value="RIG-I_C-RD"/>
    <property type="match status" value="1"/>
</dbReference>
<dbReference type="EMBL" id="NIVC01000679">
    <property type="protein sequence ID" value="PAA78552.1"/>
    <property type="molecule type" value="Genomic_DNA"/>
</dbReference>
<dbReference type="Proteomes" id="UP000215902">
    <property type="component" value="Unassembled WGS sequence"/>
</dbReference>
<accession>A0A267G009</accession>
<dbReference type="InterPro" id="IPR038557">
    <property type="entry name" value="RLR_C_sf"/>
</dbReference>
<evidence type="ECO:0000256" key="5">
    <source>
        <dbReference type="ARBA" id="ARBA00022588"/>
    </source>
</evidence>
<sequence>MDGGEESVELEGLISLLFHIFKDDIEGLIDIGNIVAAYENHIKNAHPTQGITMNRPSSWSELLQVVGQLPIEDAFSQLLRCITSSQENLLHILHLDNRRDLPRLHRLQLSVPASLPAALQRDVFAQSLQDFSKSSEDLDGDGSAAHVHRVLRQLIDCAPHDWFEHLILAAIADLESSVDLLNIIAPFGQNFESELPALQPKLYNTVLSPEFEEAKKSVVDQSNRWFDLNGLKFDSDTYKLERIANQQPPSPPGSQPSGNNELVGRQLRDYQLELTEPALDNAGPRNSIVIAPTGSGKTLVAVYVALRLLKAEPQAKVAFLASTTNLVQQQYEEFRSVLPPPWRNSVCPPVHGGADSRNRMPFAQALKGHSIIVMSTQILLNALNREPDSFNGLGVSAFRLIIFDECHNCLKDHPSKGVMVHYMRRKKILESSVEEQQKGSKLPQILGLTASPGTGKASRLEAAVEHLIKLCANLDCPYPVSVQRCIKSLNEVTSNPDCQIHYAPGDPTKVDVFINMLNRLMNVGEGLLRDYCDSLEQWQSEGLPVSSVPPRGTPAYLNYCTNVKYNVHNITDQTVCKNILACSRYLGCCNEAQMIAQCFRAVDALRYLETELRTEDEMAKPPASEAEERLRRHLDDVMQQLIRFCGTKEASSSPPLDKLVEILREQFTGQPNSRAIVFVKQKFYARVLADFVDECAELRLKATYVTGATSGESTGGTNAAEQRARLEDFRRGLYKVIACTSVTEEGLDIPDCNLVVRYCHVTNEVSMVQTKGRGRARNSAYHVIVAETQEWLKDKERINQERDAMMSQAVRTVAAMSARELEIQMLEYQVRMMNTDEDNQAAGGGDVNQANNNRGQVLDSDHDILCSKCFTQLSHSTRLRLIGDIHRVVVDVEMFASGGRLRGQAGGEAKRVPGVEVIGVDLVCDSCGFKVAKVVSYGRLFFPLLTVEAVLFRRSITMETERPARKWKATESFLRPVARLSQEDKNLWRRHVPRLPEHYRPYWN</sequence>
<evidence type="ECO:0000256" key="14">
    <source>
        <dbReference type="ARBA" id="ARBA00023118"/>
    </source>
</evidence>
<dbReference type="GO" id="GO:0005737">
    <property type="term" value="C:cytoplasm"/>
    <property type="evidence" value="ECO:0007669"/>
    <property type="project" value="UniProtKB-SubCell"/>
</dbReference>
<protein>
    <recommendedName>
        <fullName evidence="3">RNA helicase</fullName>
        <ecNumber evidence="3">3.6.4.13</ecNumber>
    </recommendedName>
</protein>
<dbReference type="InterPro" id="IPR041204">
    <property type="entry name" value="RIG-I-like_C"/>
</dbReference>
<dbReference type="GO" id="GO:0016787">
    <property type="term" value="F:hydrolase activity"/>
    <property type="evidence" value="ECO:0007669"/>
    <property type="project" value="UniProtKB-KW"/>
</dbReference>
<feature type="domain" description="RLR CTR" evidence="18">
    <location>
        <begin position="852"/>
        <end position="984"/>
    </location>
</feature>
<dbReference type="GO" id="GO:0005524">
    <property type="term" value="F:ATP binding"/>
    <property type="evidence" value="ECO:0007669"/>
    <property type="project" value="UniProtKB-KW"/>
</dbReference>
<keyword evidence="11" id="KW-0067">ATP-binding</keyword>
<evidence type="ECO:0000256" key="4">
    <source>
        <dbReference type="ARBA" id="ARBA00022490"/>
    </source>
</evidence>